<keyword evidence="1" id="KW-1133">Transmembrane helix</keyword>
<feature type="transmembrane region" description="Helical" evidence="1">
    <location>
        <begin position="89"/>
        <end position="108"/>
    </location>
</feature>
<proteinExistence type="predicted"/>
<reference evidence="4" key="1">
    <citation type="journal article" date="2018" name="Int. J. Syst. Evol. Microbiol.">
        <title>Neptunicella marina gen. nov., sp. nov., isolated from surface seawater.</title>
        <authorList>
            <person name="Liu X."/>
            <person name="Lai Q."/>
            <person name="Du Y."/>
            <person name="Zhang X."/>
            <person name="Liu Z."/>
            <person name="Sun F."/>
            <person name="Shao Z."/>
        </authorList>
    </citation>
    <scope>NUCLEOTIDE SEQUENCE</scope>
    <source>
        <strain evidence="4">S27-2</strain>
    </source>
</reference>
<dbReference type="GO" id="GO:0071111">
    <property type="term" value="F:cyclic-guanylate-specific phosphodiesterase activity"/>
    <property type="evidence" value="ECO:0007669"/>
    <property type="project" value="InterPro"/>
</dbReference>
<gene>
    <name evidence="4" type="ORF">H8B19_03040</name>
</gene>
<dbReference type="PROSITE" id="PS50887">
    <property type="entry name" value="GGDEF"/>
    <property type="match status" value="1"/>
</dbReference>
<dbReference type="InterPro" id="IPR001633">
    <property type="entry name" value="EAL_dom"/>
</dbReference>
<keyword evidence="1" id="KW-0812">Transmembrane</keyword>
<organism evidence="4 5">
    <name type="scientific">Neptunicella marina</name>
    <dbReference type="NCBI Taxonomy" id="2125989"/>
    <lineage>
        <taxon>Bacteria</taxon>
        <taxon>Pseudomonadati</taxon>
        <taxon>Pseudomonadota</taxon>
        <taxon>Gammaproteobacteria</taxon>
        <taxon>Alteromonadales</taxon>
        <taxon>Alteromonadaceae</taxon>
        <taxon>Neptunicella</taxon>
    </lineage>
</organism>
<reference evidence="4" key="2">
    <citation type="submission" date="2020-08" db="EMBL/GenBank/DDBJ databases">
        <authorList>
            <person name="Lai Q."/>
        </authorList>
    </citation>
    <scope>NUCLEOTIDE SEQUENCE</scope>
    <source>
        <strain evidence="4">S27-2</strain>
    </source>
</reference>
<feature type="transmembrane region" description="Helical" evidence="1">
    <location>
        <begin position="114"/>
        <end position="135"/>
    </location>
</feature>
<dbReference type="CDD" id="cd01949">
    <property type="entry name" value="GGDEF"/>
    <property type="match status" value="1"/>
</dbReference>
<dbReference type="AlphaFoldDB" id="A0A8J6IPP9"/>
<dbReference type="InterPro" id="IPR050706">
    <property type="entry name" value="Cyclic-di-GMP_PDE-like"/>
</dbReference>
<sequence>MSTNTKLEKQSKRDTAALLYENSYSGLAISLLASTVMVFAFDDSPYNIIKTGWWLVMLLVLLARLIDCLHWQKQIRHTDFDGDAYIKRFSIGSTFTALLWCGYCLYSLQYADTIELAFIIIIVSGMAGGAATILAAHRITSVIYCSLLLLPFSIGLMLSPVYHQFIIGVLGAAFAIAMFVATKKAAEFNQMAIRLKNENAILVSHMEDEVEARTKQINELSNIDPLSGLFNRKSFLAQLDNHVFSDSAIHSFALLFIDLDGFKQINDTLGHEVGDKVLKETASRLKAACKDSYFLCRWGGDEFLVGMDNADAREALTQARRLIDEVSSEYYIGDNKLNLGATIGIALSPYHATNPLKLIQLADTAMYFQKKTANGNAALFTDELGRQQARETYLKEALVHAIENNQIRLVYQPIIDSKTNQPESMEALMRWQLGNENISPAEFIPIAEQYGLIKQLGAWALHQGCEEARQWQIHASLALSVNASVKQLQDDDFMQIIDSALASSGLAPEKLHIEVTESVFAADKEKLVEKILAIKARNVQVSIDDFGTEYSSLSVIQQLAADTVKIDKTFVSSLATSGYPIVKAVVNIAQALDYKVVAEGVETKEQALKLAEMGVQYLQGFYFARPMETVQLDKYLREL</sequence>
<dbReference type="InterPro" id="IPR043128">
    <property type="entry name" value="Rev_trsase/Diguanyl_cyclase"/>
</dbReference>
<feature type="domain" description="GGDEF" evidence="3">
    <location>
        <begin position="250"/>
        <end position="383"/>
    </location>
</feature>
<evidence type="ECO:0000313" key="4">
    <source>
        <dbReference type="EMBL" id="MBC3764836.1"/>
    </source>
</evidence>
<keyword evidence="5" id="KW-1185">Reference proteome</keyword>
<evidence type="ECO:0000259" key="2">
    <source>
        <dbReference type="PROSITE" id="PS50883"/>
    </source>
</evidence>
<dbReference type="SUPFAM" id="SSF55073">
    <property type="entry name" value="Nucleotide cyclase"/>
    <property type="match status" value="1"/>
</dbReference>
<dbReference type="EMBL" id="JACNEP010000002">
    <property type="protein sequence ID" value="MBC3764836.1"/>
    <property type="molecule type" value="Genomic_DNA"/>
</dbReference>
<evidence type="ECO:0000256" key="1">
    <source>
        <dbReference type="SAM" id="Phobius"/>
    </source>
</evidence>
<dbReference type="SUPFAM" id="SSF141868">
    <property type="entry name" value="EAL domain-like"/>
    <property type="match status" value="1"/>
</dbReference>
<feature type="transmembrane region" description="Helical" evidence="1">
    <location>
        <begin position="142"/>
        <end position="159"/>
    </location>
</feature>
<dbReference type="PANTHER" id="PTHR33121">
    <property type="entry name" value="CYCLIC DI-GMP PHOSPHODIESTERASE PDEF"/>
    <property type="match status" value="1"/>
</dbReference>
<dbReference type="Proteomes" id="UP000601768">
    <property type="component" value="Unassembled WGS sequence"/>
</dbReference>
<protein>
    <submittedName>
        <fullName evidence="4">EAL domain-containing protein</fullName>
    </submittedName>
</protein>
<dbReference type="SMART" id="SM00267">
    <property type="entry name" value="GGDEF"/>
    <property type="match status" value="1"/>
</dbReference>
<name>A0A8J6IPP9_9ALTE</name>
<dbReference type="Gene3D" id="3.20.20.450">
    <property type="entry name" value="EAL domain"/>
    <property type="match status" value="1"/>
</dbReference>
<dbReference type="SMART" id="SM00052">
    <property type="entry name" value="EAL"/>
    <property type="match status" value="1"/>
</dbReference>
<dbReference type="PANTHER" id="PTHR33121:SF79">
    <property type="entry name" value="CYCLIC DI-GMP PHOSPHODIESTERASE PDED-RELATED"/>
    <property type="match status" value="1"/>
</dbReference>
<accession>A0A8J6IPP9</accession>
<dbReference type="Pfam" id="PF00990">
    <property type="entry name" value="GGDEF"/>
    <property type="match status" value="1"/>
</dbReference>
<feature type="transmembrane region" description="Helical" evidence="1">
    <location>
        <begin position="53"/>
        <end position="69"/>
    </location>
</feature>
<feature type="transmembrane region" description="Helical" evidence="1">
    <location>
        <begin position="21"/>
        <end position="41"/>
    </location>
</feature>
<keyword evidence="1" id="KW-0472">Membrane</keyword>
<dbReference type="InterPro" id="IPR029787">
    <property type="entry name" value="Nucleotide_cyclase"/>
</dbReference>
<dbReference type="InterPro" id="IPR035919">
    <property type="entry name" value="EAL_sf"/>
</dbReference>
<dbReference type="Pfam" id="PF00563">
    <property type="entry name" value="EAL"/>
    <property type="match status" value="1"/>
</dbReference>
<dbReference type="Gene3D" id="3.30.70.270">
    <property type="match status" value="1"/>
</dbReference>
<evidence type="ECO:0000259" key="3">
    <source>
        <dbReference type="PROSITE" id="PS50887"/>
    </source>
</evidence>
<dbReference type="CDD" id="cd01948">
    <property type="entry name" value="EAL"/>
    <property type="match status" value="1"/>
</dbReference>
<comment type="caution">
    <text evidence="4">The sequence shown here is derived from an EMBL/GenBank/DDBJ whole genome shotgun (WGS) entry which is preliminary data.</text>
</comment>
<dbReference type="PROSITE" id="PS50883">
    <property type="entry name" value="EAL"/>
    <property type="match status" value="1"/>
</dbReference>
<evidence type="ECO:0000313" key="5">
    <source>
        <dbReference type="Proteomes" id="UP000601768"/>
    </source>
</evidence>
<feature type="domain" description="EAL" evidence="2">
    <location>
        <begin position="391"/>
        <end position="639"/>
    </location>
</feature>
<dbReference type="NCBIfam" id="TIGR00254">
    <property type="entry name" value="GGDEF"/>
    <property type="match status" value="1"/>
</dbReference>
<feature type="transmembrane region" description="Helical" evidence="1">
    <location>
        <begin position="165"/>
        <end position="182"/>
    </location>
</feature>
<dbReference type="InterPro" id="IPR000160">
    <property type="entry name" value="GGDEF_dom"/>
</dbReference>